<keyword evidence="4" id="KW-1185">Reference proteome</keyword>
<dbReference type="InterPro" id="IPR038488">
    <property type="entry name" value="Integrase_DNA-bd_sf"/>
</dbReference>
<name>A0ABT5E3B5_9BACT</name>
<dbReference type="GO" id="GO:0003677">
    <property type="term" value="F:DNA binding"/>
    <property type="evidence" value="ECO:0007669"/>
    <property type="project" value="UniProtKB-KW"/>
</dbReference>
<evidence type="ECO:0000256" key="1">
    <source>
        <dbReference type="SAM" id="MobiDB-lite"/>
    </source>
</evidence>
<dbReference type="EMBL" id="JAQNDL010000003">
    <property type="protein sequence ID" value="MDC0720357.1"/>
    <property type="molecule type" value="Genomic_DNA"/>
</dbReference>
<dbReference type="InterPro" id="IPR025166">
    <property type="entry name" value="Integrase_DNA_bind_dom"/>
</dbReference>
<dbReference type="RefSeq" id="WP_272088866.1">
    <property type="nucleotide sequence ID" value="NZ_JAQNDL010000003.1"/>
</dbReference>
<organism evidence="3 4">
    <name type="scientific">Nannocystis bainbridge</name>
    <dbReference type="NCBI Taxonomy" id="2995303"/>
    <lineage>
        <taxon>Bacteria</taxon>
        <taxon>Pseudomonadati</taxon>
        <taxon>Myxococcota</taxon>
        <taxon>Polyangia</taxon>
        <taxon>Nannocystales</taxon>
        <taxon>Nannocystaceae</taxon>
        <taxon>Nannocystis</taxon>
    </lineage>
</organism>
<feature type="region of interest" description="Disordered" evidence="1">
    <location>
        <begin position="78"/>
        <end position="136"/>
    </location>
</feature>
<evidence type="ECO:0000313" key="4">
    <source>
        <dbReference type="Proteomes" id="UP001221686"/>
    </source>
</evidence>
<keyword evidence="3" id="KW-0238">DNA-binding</keyword>
<protein>
    <submittedName>
        <fullName evidence="3">Arm DNA-binding domain-containing protein</fullName>
    </submittedName>
</protein>
<feature type="domain" description="Integrase DNA-binding" evidence="2">
    <location>
        <begin position="3"/>
        <end position="80"/>
    </location>
</feature>
<dbReference type="Gene3D" id="3.30.160.390">
    <property type="entry name" value="Integrase, DNA-binding domain"/>
    <property type="match status" value="1"/>
</dbReference>
<dbReference type="Proteomes" id="UP001221686">
    <property type="component" value="Unassembled WGS sequence"/>
</dbReference>
<dbReference type="Pfam" id="PF13356">
    <property type="entry name" value="Arm-DNA-bind_3"/>
    <property type="match status" value="1"/>
</dbReference>
<gene>
    <name evidence="3" type="ORF">POL25_25880</name>
</gene>
<proteinExistence type="predicted"/>
<evidence type="ECO:0000313" key="3">
    <source>
        <dbReference type="EMBL" id="MDC0720357.1"/>
    </source>
</evidence>
<sequence length="184" mass="20116">MITAAFVRECKPRAMKYEVICDALPGFILRVLPTGKKVALIRYQIDGKDHRVKIGLLGPALSIDEARRRAAVMLADVTADASDDEPPVPQAAGGPGGQLRRARVNRSRPGEEPSSPSTIFGPRAYPSRHVPSRGPIAASGYDHVVHPASATCDHANGPTRPTHVHSRRLRLSVRRQRGRASWRR</sequence>
<accession>A0ABT5E3B5</accession>
<comment type="caution">
    <text evidence="3">The sequence shown here is derived from an EMBL/GenBank/DDBJ whole genome shotgun (WGS) entry which is preliminary data.</text>
</comment>
<evidence type="ECO:0000259" key="2">
    <source>
        <dbReference type="Pfam" id="PF13356"/>
    </source>
</evidence>
<reference evidence="3 4" key="1">
    <citation type="submission" date="2022-11" db="EMBL/GenBank/DDBJ databases">
        <title>Minimal conservation of predation-associated metabolite biosynthetic gene clusters underscores biosynthetic potential of Myxococcota including descriptions for ten novel species: Archangium lansinium sp. nov., Myxococcus landrumus sp. nov., Nannocystis bai.</title>
        <authorList>
            <person name="Ahearne A."/>
            <person name="Stevens C."/>
            <person name="Dowd S."/>
        </authorList>
    </citation>
    <scope>NUCLEOTIDE SEQUENCE [LARGE SCALE GENOMIC DNA]</scope>
    <source>
        <strain evidence="3 4">BB15-2</strain>
    </source>
</reference>